<evidence type="ECO:0000313" key="1">
    <source>
        <dbReference type="EMBL" id="RNA00963.1"/>
    </source>
</evidence>
<sequence>MRCLQNEESIFAENGAINGQASTAETLDKCYQPGESIRTVKNGHFRVYPYKNFNPEGPLRSQGKYNNDLINSLQRDCFVRGVKGLSVLNDLKYFLPIECTMIDFMHSILEGVVKKLCEYWFYPSFSKESLTLRPYLERINMNLKEFRVPKFVLRLPRDIDDLKYWKANFYKAQILARDFVKDMAYFYGSKSMLSGVHELLHLVRDIQNIGNLKEFSCFPFENANRELLKLIKDIQLAHIYENEFRFFCDRFIDEEEIVSFEQSYQFEIKNKVYDGIVKFIETQLKNESEILELEQSVLTYKEINEIFSIQQCC</sequence>
<dbReference type="PANTHER" id="PTHR46579:SF1">
    <property type="entry name" value="F5_8 TYPE C DOMAIN-CONTAINING PROTEIN"/>
    <property type="match status" value="1"/>
</dbReference>
<evidence type="ECO:0000313" key="2">
    <source>
        <dbReference type="Proteomes" id="UP000276133"/>
    </source>
</evidence>
<proteinExistence type="predicted"/>
<name>A0A3M7PPF9_BRAPC</name>
<dbReference type="OrthoDB" id="8007085at2759"/>
<keyword evidence="2" id="KW-1185">Reference proteome</keyword>
<organism evidence="1 2">
    <name type="scientific">Brachionus plicatilis</name>
    <name type="common">Marine rotifer</name>
    <name type="synonym">Brachionus muelleri</name>
    <dbReference type="NCBI Taxonomy" id="10195"/>
    <lineage>
        <taxon>Eukaryota</taxon>
        <taxon>Metazoa</taxon>
        <taxon>Spiralia</taxon>
        <taxon>Gnathifera</taxon>
        <taxon>Rotifera</taxon>
        <taxon>Eurotatoria</taxon>
        <taxon>Monogononta</taxon>
        <taxon>Pseudotrocha</taxon>
        <taxon>Ploima</taxon>
        <taxon>Brachionidae</taxon>
        <taxon>Brachionus</taxon>
    </lineage>
</organism>
<reference evidence="1 2" key="1">
    <citation type="journal article" date="2018" name="Sci. Rep.">
        <title>Genomic signatures of local adaptation to the degree of environmental predictability in rotifers.</title>
        <authorList>
            <person name="Franch-Gras L."/>
            <person name="Hahn C."/>
            <person name="Garcia-Roger E.M."/>
            <person name="Carmona M.J."/>
            <person name="Serra M."/>
            <person name="Gomez A."/>
        </authorList>
    </citation>
    <scope>NUCLEOTIDE SEQUENCE [LARGE SCALE GENOMIC DNA]</scope>
    <source>
        <strain evidence="1">HYR1</strain>
    </source>
</reference>
<protein>
    <submittedName>
        <fullName evidence="1">Uncharacterized protein</fullName>
    </submittedName>
</protein>
<comment type="caution">
    <text evidence="1">The sequence shown here is derived from an EMBL/GenBank/DDBJ whole genome shotgun (WGS) entry which is preliminary data.</text>
</comment>
<dbReference type="PANTHER" id="PTHR46579">
    <property type="entry name" value="F5/8 TYPE C DOMAIN-CONTAINING PROTEIN-RELATED"/>
    <property type="match status" value="1"/>
</dbReference>
<accession>A0A3M7PPF9</accession>
<dbReference type="Proteomes" id="UP000276133">
    <property type="component" value="Unassembled WGS sequence"/>
</dbReference>
<gene>
    <name evidence="1" type="ORF">BpHYR1_041281</name>
</gene>
<dbReference type="AlphaFoldDB" id="A0A3M7PPF9"/>
<dbReference type="EMBL" id="REGN01009538">
    <property type="protein sequence ID" value="RNA00963.1"/>
    <property type="molecule type" value="Genomic_DNA"/>
</dbReference>